<proteinExistence type="predicted"/>
<gene>
    <name evidence="1" type="ORF">R4315_16360</name>
</gene>
<evidence type="ECO:0000313" key="1">
    <source>
        <dbReference type="EMBL" id="MDV7266103.1"/>
    </source>
</evidence>
<reference evidence="1" key="1">
    <citation type="submission" date="2023-10" db="EMBL/GenBank/DDBJ databases">
        <title>Development of a sustainable strategy for remediation of hydrocarbon-contaminated territories based on the waste exchange concept.</title>
        <authorList>
            <person name="Krivoruchko A."/>
        </authorList>
    </citation>
    <scope>NUCLEOTIDE SEQUENCE</scope>
    <source>
        <strain evidence="1">IEGM 68</strain>
    </source>
</reference>
<dbReference type="AlphaFoldDB" id="A0AAE4V1N4"/>
<sequence>MTETANTPRHLLEKAQKLTALADTLGAERQQKNEAERISQRTQELRTAVHLLDSAVKAARAVEELDSSFDWGVDEARARQRKFVGVIKRYPMPSDTVFNSACEDVRNFADTVERKSRRAWTVWKNQALAVLPTSRLVTLDPPEQKEANRLRENLFEIGTYNDPTPLSVRLFQRELRELTALLENAPELPAELEGIYRELSMNGVALSNVDDETIALLRRTGTLCNRIVLKVIHS</sequence>
<name>A0AAE4V1N4_9NOCA</name>
<dbReference type="EMBL" id="JAWLUP010000039">
    <property type="protein sequence ID" value="MDV7266103.1"/>
    <property type="molecule type" value="Genomic_DNA"/>
</dbReference>
<comment type="caution">
    <text evidence="1">The sequence shown here is derived from an EMBL/GenBank/DDBJ whole genome shotgun (WGS) entry which is preliminary data.</text>
</comment>
<dbReference type="RefSeq" id="WP_317746818.1">
    <property type="nucleotide sequence ID" value="NZ_JAWLUP010000039.1"/>
</dbReference>
<dbReference type="Proteomes" id="UP001185863">
    <property type="component" value="Unassembled WGS sequence"/>
</dbReference>
<organism evidence="1 2">
    <name type="scientific">Rhodococcus oxybenzonivorans</name>
    <dbReference type="NCBI Taxonomy" id="1990687"/>
    <lineage>
        <taxon>Bacteria</taxon>
        <taxon>Bacillati</taxon>
        <taxon>Actinomycetota</taxon>
        <taxon>Actinomycetes</taxon>
        <taxon>Mycobacteriales</taxon>
        <taxon>Nocardiaceae</taxon>
        <taxon>Rhodococcus</taxon>
    </lineage>
</organism>
<evidence type="ECO:0000313" key="2">
    <source>
        <dbReference type="Proteomes" id="UP001185863"/>
    </source>
</evidence>
<accession>A0AAE4V1N4</accession>
<protein>
    <submittedName>
        <fullName evidence="1">Uncharacterized protein</fullName>
    </submittedName>
</protein>